<dbReference type="EMBL" id="LR796499">
    <property type="protein sequence ID" value="CAB4149051.1"/>
    <property type="molecule type" value="Genomic_DNA"/>
</dbReference>
<accession>A0A6J5MST8</accession>
<keyword evidence="1" id="KW-0472">Membrane</keyword>
<evidence type="ECO:0000256" key="1">
    <source>
        <dbReference type="SAM" id="Phobius"/>
    </source>
</evidence>
<keyword evidence="1" id="KW-1133">Transmembrane helix</keyword>
<keyword evidence="1" id="KW-0812">Transmembrane</keyword>
<reference evidence="2" key="1">
    <citation type="submission" date="2020-04" db="EMBL/GenBank/DDBJ databases">
        <authorList>
            <person name="Chiriac C."/>
            <person name="Salcher M."/>
            <person name="Ghai R."/>
            <person name="Kavagutti S V."/>
        </authorList>
    </citation>
    <scope>NUCLEOTIDE SEQUENCE</scope>
</reference>
<evidence type="ECO:0000313" key="2">
    <source>
        <dbReference type="EMBL" id="CAB4149051.1"/>
    </source>
</evidence>
<name>A0A6J5MST8_9CAUD</name>
<protein>
    <submittedName>
        <fullName evidence="2">Uncharacterized protein</fullName>
    </submittedName>
</protein>
<feature type="transmembrane region" description="Helical" evidence="1">
    <location>
        <begin position="16"/>
        <end position="38"/>
    </location>
</feature>
<gene>
    <name evidence="2" type="ORF">UFOVP536_41</name>
</gene>
<organism evidence="2">
    <name type="scientific">uncultured Caudovirales phage</name>
    <dbReference type="NCBI Taxonomy" id="2100421"/>
    <lineage>
        <taxon>Viruses</taxon>
        <taxon>Duplodnaviria</taxon>
        <taxon>Heunggongvirae</taxon>
        <taxon>Uroviricota</taxon>
        <taxon>Caudoviricetes</taxon>
        <taxon>Peduoviridae</taxon>
        <taxon>Maltschvirus</taxon>
        <taxon>Maltschvirus maltsch</taxon>
    </lineage>
</organism>
<proteinExistence type="predicted"/>
<sequence length="79" mass="8592">MFLMQDGGTGLSTQKFIILFSIFLGSLVRTVPTVLFFVGASEVTSEWLKIALLVMGGVSFANTGRLALKAWHTLTQIVD</sequence>